<gene>
    <name evidence="1" type="ORF">S06H3_60239</name>
</gene>
<dbReference type="AlphaFoldDB" id="X1QXW4"/>
<dbReference type="EMBL" id="BARV01039270">
    <property type="protein sequence ID" value="GAI55715.1"/>
    <property type="molecule type" value="Genomic_DNA"/>
</dbReference>
<sequence>MLKPNAKTLQIKEQVINDAVTDLLLVFRVTPSGEARLHLIG</sequence>
<organism evidence="1">
    <name type="scientific">marine sediment metagenome</name>
    <dbReference type="NCBI Taxonomy" id="412755"/>
    <lineage>
        <taxon>unclassified sequences</taxon>
        <taxon>metagenomes</taxon>
        <taxon>ecological metagenomes</taxon>
    </lineage>
</organism>
<feature type="non-terminal residue" evidence="1">
    <location>
        <position position="41"/>
    </location>
</feature>
<evidence type="ECO:0000313" key="1">
    <source>
        <dbReference type="EMBL" id="GAI55715.1"/>
    </source>
</evidence>
<name>X1QXW4_9ZZZZ</name>
<proteinExistence type="predicted"/>
<protein>
    <submittedName>
        <fullName evidence="1">Uncharacterized protein</fullName>
    </submittedName>
</protein>
<reference evidence="1" key="1">
    <citation type="journal article" date="2014" name="Front. Microbiol.">
        <title>High frequency of phylogenetically diverse reductive dehalogenase-homologous genes in deep subseafloor sedimentary metagenomes.</title>
        <authorList>
            <person name="Kawai M."/>
            <person name="Futagami T."/>
            <person name="Toyoda A."/>
            <person name="Takaki Y."/>
            <person name="Nishi S."/>
            <person name="Hori S."/>
            <person name="Arai W."/>
            <person name="Tsubouchi T."/>
            <person name="Morono Y."/>
            <person name="Uchiyama I."/>
            <person name="Ito T."/>
            <person name="Fujiyama A."/>
            <person name="Inagaki F."/>
            <person name="Takami H."/>
        </authorList>
    </citation>
    <scope>NUCLEOTIDE SEQUENCE</scope>
    <source>
        <strain evidence="1">Expedition CK06-06</strain>
    </source>
</reference>
<accession>X1QXW4</accession>
<comment type="caution">
    <text evidence="1">The sequence shown here is derived from an EMBL/GenBank/DDBJ whole genome shotgun (WGS) entry which is preliminary data.</text>
</comment>